<evidence type="ECO:0008006" key="3">
    <source>
        <dbReference type="Google" id="ProtNLM"/>
    </source>
</evidence>
<comment type="caution">
    <text evidence="1">The sequence shown here is derived from an EMBL/GenBank/DDBJ whole genome shotgun (WGS) entry which is preliminary data.</text>
</comment>
<organism evidence="1 2">
    <name type="scientific">Campylobacter porcelli</name>
    <dbReference type="NCBI Taxonomy" id="1660073"/>
    <lineage>
        <taxon>Bacteria</taxon>
        <taxon>Pseudomonadati</taxon>
        <taxon>Campylobacterota</taxon>
        <taxon>Epsilonproteobacteria</taxon>
        <taxon>Campylobacterales</taxon>
        <taxon>Campylobacteraceae</taxon>
        <taxon>Campylobacter</taxon>
    </lineage>
</organism>
<dbReference type="Gene3D" id="3.40.50.880">
    <property type="match status" value="1"/>
</dbReference>
<accession>A0ABU7M6R9</accession>
<evidence type="ECO:0000313" key="2">
    <source>
        <dbReference type="Proteomes" id="UP001331664"/>
    </source>
</evidence>
<name>A0ABU7M6R9_9BACT</name>
<dbReference type="InterPro" id="IPR029062">
    <property type="entry name" value="Class_I_gatase-like"/>
</dbReference>
<sequence length="126" mass="13977">MKSCIVVYDGINLLNFARIYDIFARCGVEFVVVGFRGDATDEMGISLPMHLSCESLYGYDIVAIPGGKGAEIWADDSIFLSWMKSSQESKYIISLDNGDKILDGAELNGYKFSSDEAILEWIKSKV</sequence>
<gene>
    <name evidence="1" type="ORF">V2I23_07615</name>
</gene>
<dbReference type="Proteomes" id="UP001331664">
    <property type="component" value="Unassembled WGS sequence"/>
</dbReference>
<dbReference type="EMBL" id="JAZBRD010000014">
    <property type="protein sequence ID" value="MEE3745145.1"/>
    <property type="molecule type" value="Genomic_DNA"/>
</dbReference>
<protein>
    <recommendedName>
        <fullName evidence="3">DJ-1/PfpI domain-containing protein</fullName>
    </recommendedName>
</protein>
<proteinExistence type="predicted"/>
<dbReference type="RefSeq" id="WP_330526471.1">
    <property type="nucleotide sequence ID" value="NZ_JAZBRD010000014.1"/>
</dbReference>
<keyword evidence="2" id="KW-1185">Reference proteome</keyword>
<evidence type="ECO:0000313" key="1">
    <source>
        <dbReference type="EMBL" id="MEE3745145.1"/>
    </source>
</evidence>
<dbReference type="SUPFAM" id="SSF52317">
    <property type="entry name" value="Class I glutamine amidotransferase-like"/>
    <property type="match status" value="1"/>
</dbReference>
<reference evidence="1 2" key="1">
    <citation type="submission" date="2024-01" db="EMBL/GenBank/DDBJ databases">
        <title>Campylobacter porcellus sp. nov.</title>
        <authorList>
            <person name="Papic B."/>
            <person name="Gruntar I."/>
        </authorList>
    </citation>
    <scope>NUCLEOTIDE SEQUENCE [LARGE SCALE GENOMIC DNA]</scope>
    <source>
        <strain evidence="1 2">CX2-4855-23</strain>
    </source>
</reference>